<keyword evidence="2" id="KW-1003">Cell membrane</keyword>
<evidence type="ECO:0000256" key="8">
    <source>
        <dbReference type="ARBA" id="ARBA00023136"/>
    </source>
</evidence>
<evidence type="ECO:0000256" key="12">
    <source>
        <dbReference type="PROSITE-ProRule" id="PRU00059"/>
    </source>
</evidence>
<feature type="domain" description="CUB" evidence="16">
    <location>
        <begin position="824"/>
        <end position="939"/>
    </location>
</feature>
<dbReference type="Pfam" id="PF07645">
    <property type="entry name" value="EGF_CA"/>
    <property type="match status" value="1"/>
</dbReference>
<dbReference type="FunFam" id="2.60.120.290:FF:000013">
    <property type="entry name" value="Membrane frizzled-related protein"/>
    <property type="match status" value="9"/>
</dbReference>
<dbReference type="PROSITE" id="PS01187">
    <property type="entry name" value="EGF_CA"/>
    <property type="match status" value="1"/>
</dbReference>
<accession>A0AAV7BMV1</accession>
<evidence type="ECO:0000256" key="3">
    <source>
        <dbReference type="ARBA" id="ARBA00022536"/>
    </source>
</evidence>
<evidence type="ECO:0000256" key="9">
    <source>
        <dbReference type="ARBA" id="ARBA00023145"/>
    </source>
</evidence>
<keyword evidence="11" id="KW-0325">Glycoprotein</keyword>
<keyword evidence="3 13" id="KW-0245">EGF-like domain</keyword>
<dbReference type="PROSITE" id="PS50026">
    <property type="entry name" value="EGF_3"/>
    <property type="match status" value="2"/>
</dbReference>
<feature type="domain" description="CUB" evidence="16">
    <location>
        <begin position="2078"/>
        <end position="2190"/>
    </location>
</feature>
<feature type="domain" description="CUB" evidence="16">
    <location>
        <begin position="1959"/>
        <end position="2076"/>
    </location>
</feature>
<dbReference type="FunFam" id="2.10.25.10:FF:000260">
    <property type="entry name" value="Notch receptor 4"/>
    <property type="match status" value="1"/>
</dbReference>
<dbReference type="EMBL" id="WNYA01000005">
    <property type="protein sequence ID" value="KAG8573749.1"/>
    <property type="molecule type" value="Genomic_DNA"/>
</dbReference>
<feature type="domain" description="CUB" evidence="16">
    <location>
        <begin position="1059"/>
        <end position="1175"/>
    </location>
</feature>
<dbReference type="SUPFAM" id="SSF49854">
    <property type="entry name" value="Spermadhesin, CUB domain"/>
    <property type="match status" value="22"/>
</dbReference>
<dbReference type="SMART" id="SM00042">
    <property type="entry name" value="CUB"/>
    <property type="match status" value="21"/>
</dbReference>
<evidence type="ECO:0000313" key="18">
    <source>
        <dbReference type="EMBL" id="KAG8573749.1"/>
    </source>
</evidence>
<dbReference type="FunFam" id="2.10.25.10:FF:000143">
    <property type="entry name" value="Protein crumbs 1"/>
    <property type="match status" value="1"/>
</dbReference>
<dbReference type="FunFam" id="2.60.120.290:FF:000018">
    <property type="entry name" value="cubilin"/>
    <property type="match status" value="1"/>
</dbReference>
<feature type="region of interest" description="Disordered" evidence="14">
    <location>
        <begin position="283"/>
        <end position="308"/>
    </location>
</feature>
<feature type="signal peptide" evidence="15">
    <location>
        <begin position="1"/>
        <end position="23"/>
    </location>
</feature>
<comment type="subcellular location">
    <subcellularLocation>
        <location evidence="1">Cell membrane</location>
    </subcellularLocation>
</comment>
<dbReference type="InterPro" id="IPR035914">
    <property type="entry name" value="Sperma_CUB_dom_sf"/>
</dbReference>
<feature type="domain" description="CUB" evidence="16">
    <location>
        <begin position="450"/>
        <end position="563"/>
    </location>
</feature>
<evidence type="ECO:0000313" key="19">
    <source>
        <dbReference type="Proteomes" id="UP000824782"/>
    </source>
</evidence>
<dbReference type="FunFam" id="2.60.120.290:FF:000047">
    <property type="entry name" value="Cubilin"/>
    <property type="match status" value="1"/>
</dbReference>
<keyword evidence="4" id="KW-0645">Protease</keyword>
<feature type="domain" description="CUB" evidence="16">
    <location>
        <begin position="1419"/>
        <end position="1532"/>
    </location>
</feature>
<feature type="compositionally biased region" description="Basic residues" evidence="14">
    <location>
        <begin position="295"/>
        <end position="307"/>
    </location>
</feature>
<evidence type="ECO:0000256" key="7">
    <source>
        <dbReference type="ARBA" id="ARBA00022801"/>
    </source>
</evidence>
<keyword evidence="19" id="KW-1185">Reference proteome</keyword>
<dbReference type="Proteomes" id="UP000824782">
    <property type="component" value="Unassembled WGS sequence"/>
</dbReference>
<gene>
    <name evidence="18" type="ORF">GDO81_012532</name>
</gene>
<dbReference type="CDD" id="cd00054">
    <property type="entry name" value="EGF_CA"/>
    <property type="match status" value="2"/>
</dbReference>
<feature type="disulfide bond" evidence="13">
    <location>
        <begin position="145"/>
        <end position="154"/>
    </location>
</feature>
<feature type="domain" description="CUB" evidence="16">
    <location>
        <begin position="597"/>
        <end position="709"/>
    </location>
</feature>
<keyword evidence="10 13" id="KW-1015">Disulfide bond</keyword>
<feature type="domain" description="CUB" evidence="16">
    <location>
        <begin position="334"/>
        <end position="446"/>
    </location>
</feature>
<evidence type="ECO:0000256" key="10">
    <source>
        <dbReference type="ARBA" id="ARBA00023157"/>
    </source>
</evidence>
<dbReference type="FunFam" id="2.60.120.290:FF:000003">
    <property type="entry name" value="Neuropilin"/>
    <property type="match status" value="2"/>
</dbReference>
<feature type="domain" description="CUB" evidence="16">
    <location>
        <begin position="943"/>
        <end position="1058"/>
    </location>
</feature>
<evidence type="ECO:0000259" key="16">
    <source>
        <dbReference type="PROSITE" id="PS01180"/>
    </source>
</evidence>
<keyword evidence="5 15" id="KW-0732">Signal</keyword>
<sequence length="2868" mass="314854">MLSPGHILRHLIAPLFIISGLVCQLGEPVRTRQKRETNIDQPRMSSENGNLIFSVSQTKSIEFKTGSYGKIKLNDDDLTELLSQIHKNKEEIAALKASVLGSNQTVTNQIAQLNAKKISWKACSSNPCQNSGTCLNLLDSFFCLCPNNWKGATCVEDVNECQVYAGTVMGCQNGALCENTPGSYRCSCSPEWYGPQCTSKHDDCKVGSAELCVHGTCVDLDRVQPDQKYCSTISPAPLQTSGPSAWIHFHSDRFLVSPSWPDPYTGRQECTYVIRQASGEKSTLNLPTLDPVSSRSRHNPRPPHKSSSKTLWIKVKLILQQQGPSYEPFTKCKVCGGILSGAGVITTPHYPNPYYRERSCEWIITQPEGQVVMFKFDNLNISSSSECGSNYVEVRDGPSSESTLIGKYCGSNVPPVIYSSQRSLNVKFLTDASSDNHGFSASYRSLMEGCGGTRTTPEGTINSPGYPNVYPHGVHCTWVISIQPGNLIRLSFTSFNLEHSVSCQYDYVEIYDNTTVTTGSRMGRYCGRSIPPTITSSSSTMLVLFVTDSAMGEEGFIANYVSINASTACLCHYTEAYRSVHVSDYPNNYPTNMNVCCGGTLTALSGGFTSPNYPMPYYDNSECYWLLKSSSGNLLEIDFQHFDLEYHRNCERDYLAVYNGNSTVSNKLGQLCGQTLPAPIRSTSNAMYVKMRTDSIMSHSGFLANYRQVCEGVLISNRSQGILESLNYPDPYPNNKYCNWTIQTTTGNTISYTFRTFQLDYICFYTYMKLFDGPNETAREIGTYCGTQLPPGGTTNGTSLHVVFQSQSSSSHQGFQLIWSVNGCGGDLSGPNGTFTSPGYPMKYPNNRECIWYITASPGSSIQVTILDFDIEYHATCDYDVLEIYGGPELSSPRLAQLCTSRAPGNPLQVSSTGNAVTVRFKTDASANGKGFNAAWREVPGGCGGVFQAPSGEIHSPNYPRNYDHNTECSWLIRVDPGHRVLLNFTDFDIESPIFFSICSYDSLKIYDGENSDAQLLITLCGSQIPSAVTSTQNTMFVRLRSDSTTSHRGFSARFSEVCGSSIVADAIGGVISSPLYPAKYPNNQNCSWIIKALEPFNHVTISFTDFRTEARNQNCTEDFVEILDGDNYASPSIGRFCGRVIPHPVTSLSNALVLRFVSNGYTNDKGFHASYSASLSACGGTLHMESGAFNSPSYPGNYPANTECVWTILSSPGNRLMLSFMSFSLQSSDNCTRDYVEIREGNDTGLFLGRFCGDTLPSNVTSIVGHIFWVKFVSDDTGSGPGFRATFSHLFGNNIEGTYGQIASPLWPRQYPHHSNYIWKVNVESGRIIEMRILEIDIEDHASCSYDRLQIFDGPDTHFHLIGIYCGVTPPPTLFSYGSAVTIQFLSDNSFSSKGFLLEWTAVNVSPGPPPTIAPGACGGVLQTGETPLFLFSPGWPDMYGVRLVCTWVIRSPGSTVELNLLSVDIEAHSTCADDKLIIRDGDNNLAPEISTICGREVPGPIRSSGDAMFLYFASDGSVSGRGFNASYHKSCGGYLHANRGVITSHNYPTSYIPNQNCTWHVMVTPGFTIVVHFEQTFEVVNTDGSCGGGDYIELRNGPDDSSPSLGNGKFCGTNPPSSVHTTDNELFVRFITDASNEGKGFKLRYEAQSLACGGTIYVTDSDPNGLVTSPNYPNAYPRNTECDWTIIVPDGEAVEIQFQDQFYIEPSDNCSNSHLEIRDGAESSSRLLAKLCGNTKPVIYKSLGTAMYLSFRTDGSTPRSGFNAQYSIATCGGSHYGQRGIIQSPGYPTQNYPDSTSCEWSFTGPTGHYLIIRFESLDLQNSSNCSSDWEIREYNATECGGDINGVTGTILSPNYPNFYPHNRVCEWRITVPEGRRVTLTIDDLRVQDHQDCNNDYVAVYNGYRNQSPLLEKLCGYEAPGTAIQSSGNTMKVLFITDGSIASGGFQATFTAMEDAVCGGSLLIPTGGNFTSPGYNGTNNYTKNLNCEWTIQNPNTYNSTTYIEFTRLQLEAHQNCQNDFVEIRVGNAEGEVISRVCGRTKPSIPLALVDPRIWVHFVSNAAVEDVGFSAKYLFTGCGGIQNAESGVVISPNYPNTYPALSHCAWLLEAPEGHIITLSFAYLDLEHHPVCRWDSLTLVNGASPGSPIIGQYCGTTSPGTIQSGSNKLLVIFNADHSANGNGFYANWTSDSLGCGGYIHADSGIIKSPGWPLNFPSNSRCTWTIQTHESSHFELTFNENFNIPDSNGECERSFLKVWSGNKETDEVLLLRACGNTVPARVISPGSVVKLTFQSQDNQGSGFKANFNSRCGANFTKSSGRIVSLNYPNKYENNLNCNYTIQADNDMFIVLSFLTFELESSTSSYSCNRDRVQIIGDVPTPGSSVNLCGNTIPAPKSSRGTMSINLYTNSNVTMHGFMATYRMYPCGGTYNRSSGTLRSPTHSFTNYHNNMNCTYLITVEENKVIELKFNEFDVEGSGSCSFDHVSIYDGSNIYGRYLGKFCGKVLPPVIRSQSNNLFLVFYTDGHTGGAGWRASYRQTLGPEQGCGGYLTNTTGGFGSPDSNGDGKYDKSLDCVWNIVAPINKQINLTFSSFYLEAQSSGSCRYDYVKLIRRHTVNVVVFVTDWTVELAGFNATYIMSDYCSREYNQSFGYLKSPGWPGSYPNKLECDIILRAPEKHSISLFFHSFHLESISSTCYDSLEVRNGSTRDSPLLATLCGNTLPNPIFPKNNILHLFFKSDIITSRDGYEITWTSSPTGCGGTLFGDHGSFTSPEYPASYGNNTDCEWTVAAPSGRTISLGFPAFTIDDPGNCEKNYLRIYDGPDAASTLLRTLCGSDGDLAEVNGSSHHMFIKFHADYAVIPSFFRIVWSS</sequence>
<dbReference type="InterPro" id="IPR000152">
    <property type="entry name" value="EGF-type_Asp/Asn_hydroxyl_site"/>
</dbReference>
<feature type="domain" description="CUB" evidence="16">
    <location>
        <begin position="1841"/>
        <end position="1954"/>
    </location>
</feature>
<evidence type="ECO:0000256" key="1">
    <source>
        <dbReference type="ARBA" id="ARBA00004236"/>
    </source>
</evidence>
<dbReference type="PANTHER" id="PTHR24251">
    <property type="entry name" value="OVOCHYMASE-RELATED"/>
    <property type="match status" value="1"/>
</dbReference>
<keyword evidence="6" id="KW-0677">Repeat</keyword>
<feature type="domain" description="CUB" evidence="16">
    <location>
        <begin position="1533"/>
        <end position="1650"/>
    </location>
</feature>
<dbReference type="InterPro" id="IPR000859">
    <property type="entry name" value="CUB_dom"/>
</dbReference>
<dbReference type="FunFam" id="2.60.120.290:FF:000045">
    <property type="entry name" value="Cubilin"/>
    <property type="match status" value="1"/>
</dbReference>
<feature type="domain" description="CUB" evidence="16">
    <location>
        <begin position="2544"/>
        <end position="2608"/>
    </location>
</feature>
<feature type="chain" id="PRO_5043585892" description="Cubilin" evidence="15">
    <location>
        <begin position="24"/>
        <end position="2868"/>
    </location>
</feature>
<dbReference type="GO" id="GO:0005509">
    <property type="term" value="F:calcium ion binding"/>
    <property type="evidence" value="ECO:0007669"/>
    <property type="project" value="InterPro"/>
</dbReference>
<evidence type="ECO:0000256" key="6">
    <source>
        <dbReference type="ARBA" id="ARBA00022737"/>
    </source>
</evidence>
<feature type="disulfide bond" evidence="12">
    <location>
        <begin position="1773"/>
        <end position="1800"/>
    </location>
</feature>
<dbReference type="SMART" id="SM00179">
    <property type="entry name" value="EGF_CA"/>
    <property type="match status" value="2"/>
</dbReference>
<evidence type="ECO:0008006" key="20">
    <source>
        <dbReference type="Google" id="ProtNLM"/>
    </source>
</evidence>
<evidence type="ECO:0000256" key="4">
    <source>
        <dbReference type="ARBA" id="ARBA00022670"/>
    </source>
</evidence>
<dbReference type="CDD" id="cd22201">
    <property type="entry name" value="cubilin_NTD"/>
    <property type="match status" value="1"/>
</dbReference>
<evidence type="ECO:0000256" key="14">
    <source>
        <dbReference type="SAM" id="MobiDB-lite"/>
    </source>
</evidence>
<name>A0AAV7BMV1_ENGPU</name>
<feature type="compositionally biased region" description="Polar residues" evidence="14">
    <location>
        <begin position="283"/>
        <end position="294"/>
    </location>
</feature>
<feature type="domain" description="CUB" evidence="16">
    <location>
        <begin position="1773"/>
        <end position="1831"/>
    </location>
</feature>
<feature type="domain" description="CUB" evidence="16">
    <location>
        <begin position="1292"/>
        <end position="1404"/>
    </location>
</feature>
<comment type="caution">
    <text evidence="18">The sequence shown here is derived from an EMBL/GenBank/DDBJ whole genome shotgun (WGS) entry which is preliminary data.</text>
</comment>
<evidence type="ECO:0000256" key="13">
    <source>
        <dbReference type="PROSITE-ProRule" id="PRU00076"/>
    </source>
</evidence>
<evidence type="ECO:0000256" key="15">
    <source>
        <dbReference type="SAM" id="SignalP"/>
    </source>
</evidence>
<proteinExistence type="predicted"/>
<evidence type="ECO:0000259" key="17">
    <source>
        <dbReference type="PROSITE" id="PS50026"/>
    </source>
</evidence>
<protein>
    <recommendedName>
        <fullName evidence="20">Cubilin</fullName>
    </recommendedName>
</protein>
<feature type="domain" description="CUB" evidence="16">
    <location>
        <begin position="2640"/>
        <end position="2752"/>
    </location>
</feature>
<comment type="caution">
    <text evidence="13">Lacks conserved residue(s) required for the propagation of feature annotation.</text>
</comment>
<dbReference type="SUPFAM" id="SSF57196">
    <property type="entry name" value="EGF/Laminin"/>
    <property type="match status" value="2"/>
</dbReference>
<dbReference type="CDD" id="cd00041">
    <property type="entry name" value="CUB"/>
    <property type="match status" value="21"/>
</dbReference>
<feature type="domain" description="CUB" evidence="16">
    <location>
        <begin position="710"/>
        <end position="822"/>
    </location>
</feature>
<dbReference type="InterPro" id="IPR000742">
    <property type="entry name" value="EGF"/>
</dbReference>
<dbReference type="GO" id="GO:0006508">
    <property type="term" value="P:proteolysis"/>
    <property type="evidence" value="ECO:0007669"/>
    <property type="project" value="UniProtKB-KW"/>
</dbReference>
<feature type="domain" description="CUB" evidence="16">
    <location>
        <begin position="2309"/>
        <end position="2422"/>
    </location>
</feature>
<feature type="disulfide bond" evidence="13">
    <location>
        <begin position="188"/>
        <end position="197"/>
    </location>
</feature>
<dbReference type="PROSITE" id="PS00010">
    <property type="entry name" value="ASX_HYDROXYL"/>
    <property type="match status" value="2"/>
</dbReference>
<feature type="domain" description="CUB" evidence="16">
    <location>
        <begin position="2756"/>
        <end position="2868"/>
    </location>
</feature>
<feature type="domain" description="CUB" evidence="16">
    <location>
        <begin position="1654"/>
        <end position="1771"/>
    </location>
</feature>
<feature type="disulfide bond" evidence="12">
    <location>
        <begin position="2424"/>
        <end position="2451"/>
    </location>
</feature>
<dbReference type="InterPro" id="IPR049883">
    <property type="entry name" value="NOTCH1_EGF-like"/>
</dbReference>
<feature type="domain" description="CUB" evidence="16">
    <location>
        <begin position="1179"/>
        <end position="1291"/>
    </location>
</feature>
<dbReference type="SMART" id="SM00181">
    <property type="entry name" value="EGF"/>
    <property type="match status" value="2"/>
</dbReference>
<dbReference type="PROSITE" id="PS01180">
    <property type="entry name" value="CUB"/>
    <property type="match status" value="22"/>
</dbReference>
<keyword evidence="8" id="KW-0472">Membrane</keyword>
<dbReference type="Pfam" id="PF00008">
    <property type="entry name" value="EGF"/>
    <property type="match status" value="1"/>
</dbReference>
<feature type="domain" description="EGF-like" evidence="17">
    <location>
        <begin position="157"/>
        <end position="198"/>
    </location>
</feature>
<feature type="domain" description="EGF-like" evidence="17">
    <location>
        <begin position="119"/>
        <end position="155"/>
    </location>
</feature>
<feature type="domain" description="CUB" evidence="16">
    <location>
        <begin position="2194"/>
        <end position="2308"/>
    </location>
</feature>
<organism evidence="18 19">
    <name type="scientific">Engystomops pustulosus</name>
    <name type="common">Tungara frog</name>
    <name type="synonym">Physalaemus pustulosus</name>
    <dbReference type="NCBI Taxonomy" id="76066"/>
    <lineage>
        <taxon>Eukaryota</taxon>
        <taxon>Metazoa</taxon>
        <taxon>Chordata</taxon>
        <taxon>Craniata</taxon>
        <taxon>Vertebrata</taxon>
        <taxon>Euteleostomi</taxon>
        <taxon>Amphibia</taxon>
        <taxon>Batrachia</taxon>
        <taxon>Anura</taxon>
        <taxon>Neobatrachia</taxon>
        <taxon>Hyloidea</taxon>
        <taxon>Leptodactylidae</taxon>
        <taxon>Leiuperinae</taxon>
        <taxon>Engystomops</taxon>
    </lineage>
</organism>
<evidence type="ECO:0000256" key="11">
    <source>
        <dbReference type="ARBA" id="ARBA00023180"/>
    </source>
</evidence>
<dbReference type="GO" id="GO:0005886">
    <property type="term" value="C:plasma membrane"/>
    <property type="evidence" value="ECO:0007669"/>
    <property type="project" value="UniProtKB-SubCell"/>
</dbReference>
<dbReference type="PROSITE" id="PS00022">
    <property type="entry name" value="EGF_1"/>
    <property type="match status" value="2"/>
</dbReference>
<keyword evidence="9" id="KW-0865">Zymogen</keyword>
<dbReference type="Gene3D" id="2.10.25.10">
    <property type="entry name" value="Laminin"/>
    <property type="match status" value="2"/>
</dbReference>
<dbReference type="FunFam" id="2.60.120.290:FF:000005">
    <property type="entry name" value="Procollagen C-endopeptidase enhancer 1"/>
    <property type="match status" value="6"/>
</dbReference>
<evidence type="ECO:0000256" key="5">
    <source>
        <dbReference type="ARBA" id="ARBA00022729"/>
    </source>
</evidence>
<dbReference type="Pfam" id="PF00431">
    <property type="entry name" value="CUB"/>
    <property type="match status" value="22"/>
</dbReference>
<keyword evidence="7" id="KW-0378">Hydrolase</keyword>
<feature type="domain" description="CUB" evidence="16">
    <location>
        <begin position="2424"/>
        <end position="2537"/>
    </location>
</feature>
<dbReference type="GO" id="GO:0008233">
    <property type="term" value="F:peptidase activity"/>
    <property type="evidence" value="ECO:0007669"/>
    <property type="project" value="UniProtKB-KW"/>
</dbReference>
<dbReference type="InterPro" id="IPR001881">
    <property type="entry name" value="EGF-like_Ca-bd_dom"/>
</dbReference>
<reference evidence="18" key="1">
    <citation type="thesis" date="2020" institute="ProQuest LLC" country="789 East Eisenhower Parkway, Ann Arbor, MI, USA">
        <title>Comparative Genomics and Chromosome Evolution.</title>
        <authorList>
            <person name="Mudd A.B."/>
        </authorList>
    </citation>
    <scope>NUCLEOTIDE SEQUENCE</scope>
    <source>
        <strain evidence="18">237g6f4</strain>
        <tissue evidence="18">Blood</tissue>
    </source>
</reference>
<dbReference type="Gene3D" id="2.60.120.290">
    <property type="entry name" value="Spermadhesin, CUB domain"/>
    <property type="match status" value="22"/>
</dbReference>
<dbReference type="InterPro" id="IPR018097">
    <property type="entry name" value="EGF_Ca-bd_CS"/>
</dbReference>
<evidence type="ECO:0000256" key="2">
    <source>
        <dbReference type="ARBA" id="ARBA00022475"/>
    </source>
</evidence>